<reference evidence="4 5" key="1">
    <citation type="journal article" date="2022" name="Nat. Plants">
        <title>Genomes of leafy and leafless Platanthera orchids illuminate the evolution of mycoheterotrophy.</title>
        <authorList>
            <person name="Li M.H."/>
            <person name="Liu K.W."/>
            <person name="Li Z."/>
            <person name="Lu H.C."/>
            <person name="Ye Q.L."/>
            <person name="Zhang D."/>
            <person name="Wang J.Y."/>
            <person name="Li Y.F."/>
            <person name="Zhong Z.M."/>
            <person name="Liu X."/>
            <person name="Yu X."/>
            <person name="Liu D.K."/>
            <person name="Tu X.D."/>
            <person name="Liu B."/>
            <person name="Hao Y."/>
            <person name="Liao X.Y."/>
            <person name="Jiang Y.T."/>
            <person name="Sun W.H."/>
            <person name="Chen J."/>
            <person name="Chen Y.Q."/>
            <person name="Ai Y."/>
            <person name="Zhai J.W."/>
            <person name="Wu S.S."/>
            <person name="Zhou Z."/>
            <person name="Hsiao Y.Y."/>
            <person name="Wu W.L."/>
            <person name="Chen Y.Y."/>
            <person name="Lin Y.F."/>
            <person name="Hsu J.L."/>
            <person name="Li C.Y."/>
            <person name="Wang Z.W."/>
            <person name="Zhao X."/>
            <person name="Zhong W.Y."/>
            <person name="Ma X.K."/>
            <person name="Ma L."/>
            <person name="Huang J."/>
            <person name="Chen G.Z."/>
            <person name="Huang M.Z."/>
            <person name="Huang L."/>
            <person name="Peng D.H."/>
            <person name="Luo Y.B."/>
            <person name="Zou S.Q."/>
            <person name="Chen S.P."/>
            <person name="Lan S."/>
            <person name="Tsai W.C."/>
            <person name="Van de Peer Y."/>
            <person name="Liu Z.J."/>
        </authorList>
    </citation>
    <scope>NUCLEOTIDE SEQUENCE [LARGE SCALE GENOMIC DNA]</scope>
    <source>
        <strain evidence="4">Lor287</strain>
    </source>
</reference>
<dbReference type="GO" id="GO:0006310">
    <property type="term" value="P:DNA recombination"/>
    <property type="evidence" value="ECO:0007669"/>
    <property type="project" value="UniProtKB-KW"/>
</dbReference>
<evidence type="ECO:0000313" key="5">
    <source>
        <dbReference type="Proteomes" id="UP001418222"/>
    </source>
</evidence>
<dbReference type="InterPro" id="IPR027417">
    <property type="entry name" value="P-loop_NTPase"/>
</dbReference>
<dbReference type="EMBL" id="JBBWWQ010000013">
    <property type="protein sequence ID" value="KAK8933803.1"/>
    <property type="molecule type" value="Genomic_DNA"/>
</dbReference>
<dbReference type="PANTHER" id="PTHR10492:SF94">
    <property type="entry name" value="ATP-DEPENDENT DNA HELICASE"/>
    <property type="match status" value="1"/>
</dbReference>
<dbReference type="Proteomes" id="UP001418222">
    <property type="component" value="Unassembled WGS sequence"/>
</dbReference>
<gene>
    <name evidence="4" type="ORF">KSP39_PZI015526</name>
</gene>
<dbReference type="InterPro" id="IPR025476">
    <property type="entry name" value="Helitron_helicase-like"/>
</dbReference>
<dbReference type="AlphaFoldDB" id="A0AAP0B9C4"/>
<keyword evidence="1" id="KW-0067">ATP-binding</keyword>
<dbReference type="GO" id="GO:0016787">
    <property type="term" value="F:hydrolase activity"/>
    <property type="evidence" value="ECO:0007669"/>
    <property type="project" value="UniProtKB-KW"/>
</dbReference>
<comment type="similarity">
    <text evidence="1">Belongs to the helicase family.</text>
</comment>
<comment type="catalytic activity">
    <reaction evidence="1">
        <text>ATP + H2O = ADP + phosphate + H(+)</text>
        <dbReference type="Rhea" id="RHEA:13065"/>
        <dbReference type="ChEBI" id="CHEBI:15377"/>
        <dbReference type="ChEBI" id="CHEBI:15378"/>
        <dbReference type="ChEBI" id="CHEBI:30616"/>
        <dbReference type="ChEBI" id="CHEBI:43474"/>
        <dbReference type="ChEBI" id="CHEBI:456216"/>
        <dbReference type="EC" id="5.6.2.3"/>
    </reaction>
</comment>
<keyword evidence="1" id="KW-0378">Hydrolase</keyword>
<dbReference type="GO" id="GO:0043139">
    <property type="term" value="F:5'-3' DNA helicase activity"/>
    <property type="evidence" value="ECO:0007669"/>
    <property type="project" value="UniProtKB-EC"/>
</dbReference>
<organism evidence="4 5">
    <name type="scientific">Platanthera zijinensis</name>
    <dbReference type="NCBI Taxonomy" id="2320716"/>
    <lineage>
        <taxon>Eukaryota</taxon>
        <taxon>Viridiplantae</taxon>
        <taxon>Streptophyta</taxon>
        <taxon>Embryophyta</taxon>
        <taxon>Tracheophyta</taxon>
        <taxon>Spermatophyta</taxon>
        <taxon>Magnoliopsida</taxon>
        <taxon>Liliopsida</taxon>
        <taxon>Asparagales</taxon>
        <taxon>Orchidaceae</taxon>
        <taxon>Orchidoideae</taxon>
        <taxon>Orchideae</taxon>
        <taxon>Orchidinae</taxon>
        <taxon>Platanthera</taxon>
    </lineage>
</organism>
<sequence>MQQYGRPDVFVTMTCNALWPEITDALYSGQTAQDRPDIVSRIFHAKYQKLKEDIFHNNVLGTTISHVHVIEFQKRGLPHVHMLVIFDPRDKVSTPDDYDKIVRAELPHIEDEPELYNAVIRHMIHGPCAHINSHAPCMKHGSCKKGYPKSFAETTIQGADSYPIYRRRDNGRSFRLHRAQDFAIDNRWVVLYNPWLLLKYNCHINVEICSSIKSIKYLYKYIHKGPDSVAFQIQPFADQNELSQYVSGRWICPQEAFWKIFKFSMYQTFPSVIRLQIHLPNKHQVHFRTSDDVDDILANERNSRTMLTQFFSAYDTEEEHHNYLYTEFPKHYRWNLTSKTWSKRKRRLKVVARMYSVNPLEGERYYLRILLTHIRAPRSFQHLRTVNNITYSTFKEAAEHCGLLERDNNLHNCMRDAREFQLPHALRNLFTTILLFCTPTEVRQLWNDNYSSMSEDYISSPWISDQYIMNRLLTDIDSTLQQHSRSITDFDIPRMSANFRNHNNISSLIEDELSIPVSDTALASVSLLNPAQYYAFHTIIESIRQRKAGIYFIDGPGGSGKTFLYKSILAHLRHDGHIVLATASSGIAATLLPGGTTAHLRFKIPIPVEAGSFCKFGKMSELHKLIQHCSAILWDEAPMSHRHVFEAVDRSLQDMLNTSEPFGGKVVIMGGDFRQVPPILVNATKFQIINASIVASPLWSTVQLLSLTDNMRAFGDRDFSEFLLRIGNGDEYTYDDDMV</sequence>
<dbReference type="Pfam" id="PF05970">
    <property type="entry name" value="PIF1"/>
    <property type="match status" value="1"/>
</dbReference>
<proteinExistence type="inferred from homology"/>
<keyword evidence="1" id="KW-0234">DNA repair</keyword>
<dbReference type="Pfam" id="PF14214">
    <property type="entry name" value="Helitron_like_N"/>
    <property type="match status" value="1"/>
</dbReference>
<feature type="domain" description="DNA helicase Pif1-like DEAD-box helicase" evidence="2">
    <location>
        <begin position="528"/>
        <end position="732"/>
    </location>
</feature>
<name>A0AAP0B9C4_9ASPA</name>
<dbReference type="SUPFAM" id="SSF52540">
    <property type="entry name" value="P-loop containing nucleoside triphosphate hydrolases"/>
    <property type="match status" value="1"/>
</dbReference>
<comment type="caution">
    <text evidence="4">The sequence shown here is derived from an EMBL/GenBank/DDBJ whole genome shotgun (WGS) entry which is preliminary data.</text>
</comment>
<keyword evidence="1" id="KW-0227">DNA damage</keyword>
<evidence type="ECO:0000259" key="2">
    <source>
        <dbReference type="Pfam" id="PF05970"/>
    </source>
</evidence>
<accession>A0AAP0B9C4</accession>
<dbReference type="GO" id="GO:0006281">
    <property type="term" value="P:DNA repair"/>
    <property type="evidence" value="ECO:0007669"/>
    <property type="project" value="UniProtKB-KW"/>
</dbReference>
<evidence type="ECO:0000256" key="1">
    <source>
        <dbReference type="RuleBase" id="RU363044"/>
    </source>
</evidence>
<evidence type="ECO:0000313" key="4">
    <source>
        <dbReference type="EMBL" id="KAK8933803.1"/>
    </source>
</evidence>
<evidence type="ECO:0000259" key="3">
    <source>
        <dbReference type="Pfam" id="PF14214"/>
    </source>
</evidence>
<keyword evidence="1" id="KW-0547">Nucleotide-binding</keyword>
<dbReference type="EC" id="5.6.2.3" evidence="1"/>
<comment type="cofactor">
    <cofactor evidence="1">
        <name>Mg(2+)</name>
        <dbReference type="ChEBI" id="CHEBI:18420"/>
    </cofactor>
</comment>
<dbReference type="GO" id="GO:0000723">
    <property type="term" value="P:telomere maintenance"/>
    <property type="evidence" value="ECO:0007669"/>
    <property type="project" value="InterPro"/>
</dbReference>
<dbReference type="PANTHER" id="PTHR10492">
    <property type="match status" value="1"/>
</dbReference>
<dbReference type="Gene3D" id="3.40.50.300">
    <property type="entry name" value="P-loop containing nucleotide triphosphate hydrolases"/>
    <property type="match status" value="1"/>
</dbReference>
<keyword evidence="1" id="KW-0347">Helicase</keyword>
<protein>
    <recommendedName>
        <fullName evidence="1">ATP-dependent DNA helicase</fullName>
        <ecNumber evidence="1">5.6.2.3</ecNumber>
    </recommendedName>
</protein>
<keyword evidence="1" id="KW-0233">DNA recombination</keyword>
<keyword evidence="5" id="KW-1185">Reference proteome</keyword>
<dbReference type="GO" id="GO:0005524">
    <property type="term" value="F:ATP binding"/>
    <property type="evidence" value="ECO:0007669"/>
    <property type="project" value="UniProtKB-KW"/>
</dbReference>
<dbReference type="InterPro" id="IPR010285">
    <property type="entry name" value="DNA_helicase_pif1-like_DEAD"/>
</dbReference>
<feature type="domain" description="Helitron helicase-like" evidence="3">
    <location>
        <begin position="2"/>
        <end position="84"/>
    </location>
</feature>